<dbReference type="RefSeq" id="WP_154730139.1">
    <property type="nucleotide sequence ID" value="NZ_SZYE01000114.1"/>
</dbReference>
<dbReference type="AlphaFoldDB" id="A0A7Z8NRX7"/>
<organism evidence="1 2">
    <name type="scientific">Cellulomonas hominis</name>
    <dbReference type="NCBI Taxonomy" id="156981"/>
    <lineage>
        <taxon>Bacteria</taxon>
        <taxon>Bacillati</taxon>
        <taxon>Actinomycetota</taxon>
        <taxon>Actinomycetes</taxon>
        <taxon>Micrococcales</taxon>
        <taxon>Cellulomonadaceae</taxon>
        <taxon>Cellulomonas</taxon>
    </lineage>
</organism>
<name>A0A7Z8NRX7_9CELL</name>
<protein>
    <submittedName>
        <fullName evidence="1">Uncharacterized protein</fullName>
    </submittedName>
</protein>
<accession>A0A7Z8NRX7</accession>
<dbReference type="OrthoDB" id="4829292at2"/>
<sequence>MISVRQRVMSVLTLVGCLTGIVAVPLGWGAHEPARFCATAADCPDLRWPAPADLTGDPAP</sequence>
<dbReference type="EMBL" id="SZYE01000114">
    <property type="protein sequence ID" value="TKR23061.1"/>
    <property type="molecule type" value="Genomic_DNA"/>
</dbReference>
<gene>
    <name evidence="1" type="ORF">FA014_13250</name>
</gene>
<reference evidence="1 2" key="1">
    <citation type="submission" date="2019-05" db="EMBL/GenBank/DDBJ databases">
        <title>Genome sequence of Cellulomonas hominis strain CS1.</title>
        <authorList>
            <person name="Belmont J."/>
            <person name="Maclea K.S."/>
        </authorList>
    </citation>
    <scope>NUCLEOTIDE SEQUENCE [LARGE SCALE GENOMIC DNA]</scope>
    <source>
        <strain evidence="1 2">CS1</strain>
    </source>
</reference>
<evidence type="ECO:0000313" key="2">
    <source>
        <dbReference type="Proteomes" id="UP000308121"/>
    </source>
</evidence>
<dbReference type="Proteomes" id="UP000308121">
    <property type="component" value="Unassembled WGS sequence"/>
</dbReference>
<comment type="caution">
    <text evidence="1">The sequence shown here is derived from an EMBL/GenBank/DDBJ whole genome shotgun (WGS) entry which is preliminary data.</text>
</comment>
<proteinExistence type="predicted"/>
<evidence type="ECO:0000313" key="1">
    <source>
        <dbReference type="EMBL" id="TKR23061.1"/>
    </source>
</evidence>